<feature type="compositionally biased region" description="Basic and acidic residues" evidence="1">
    <location>
        <begin position="1"/>
        <end position="16"/>
    </location>
</feature>
<dbReference type="AlphaFoldDB" id="A0A6J4SZW4"/>
<evidence type="ECO:0000313" key="2">
    <source>
        <dbReference type="EMBL" id="CAA9509439.1"/>
    </source>
</evidence>
<feature type="compositionally biased region" description="Basic residues" evidence="1">
    <location>
        <begin position="17"/>
        <end position="52"/>
    </location>
</feature>
<feature type="compositionally biased region" description="Gly residues" evidence="1">
    <location>
        <begin position="358"/>
        <end position="371"/>
    </location>
</feature>
<accession>A0A6J4SZW4</accession>
<reference evidence="2" key="1">
    <citation type="submission" date="2020-02" db="EMBL/GenBank/DDBJ databases">
        <authorList>
            <person name="Meier V. D."/>
        </authorList>
    </citation>
    <scope>NUCLEOTIDE SEQUENCE</scope>
    <source>
        <strain evidence="2">AVDCRST_MAG17</strain>
    </source>
</reference>
<feature type="compositionally biased region" description="Basic and acidic residues" evidence="1">
    <location>
        <begin position="67"/>
        <end position="92"/>
    </location>
</feature>
<feature type="compositionally biased region" description="Basic and acidic residues" evidence="1">
    <location>
        <begin position="130"/>
        <end position="139"/>
    </location>
</feature>
<gene>
    <name evidence="2" type="ORF">AVDCRST_MAG17-1886</name>
</gene>
<dbReference type="GO" id="GO:0000286">
    <property type="term" value="F:alanine dehydrogenase activity"/>
    <property type="evidence" value="ECO:0007669"/>
    <property type="project" value="UniProtKB-EC"/>
</dbReference>
<feature type="compositionally biased region" description="Basic and acidic residues" evidence="1">
    <location>
        <begin position="206"/>
        <end position="231"/>
    </location>
</feature>
<feature type="non-terminal residue" evidence="2">
    <location>
        <position position="1"/>
    </location>
</feature>
<feature type="region of interest" description="Disordered" evidence="1">
    <location>
        <begin position="1"/>
        <end position="371"/>
    </location>
</feature>
<dbReference type="EC" id="1.4.1.1" evidence="2"/>
<proteinExistence type="predicted"/>
<sequence>EDRHPERDQDQREPHRARPGRRGVARRGGARGVHRARRRRGERLRRPALRRRGREDPPRRRRGVAHGRHDHEGEGADRRRVAPDAARPDDLHLLPLRRRRAAHAGAPRQRGDVHRLRDRRAAVAGAPAAHADERGRRPDGGAGGGEVPREALRRARRAARRRAGGEAGQGGHPRRRHRGHQLREDGGRARCAGGGARHLARAPALPERRDAGQRDAHPFEPAQHPRADRDRRPRRWRRAHPGREGTQAHPARGPEADAAGLGDRGRRDRPGRVRGDDQGHHPREPDVRRGRGDPLRRREHARRRPAHLDAGAHQRHAPLRAAAGEQGVEAGAARQPGVAQGPQRRRRQGDLRRRGGGVREAGGGAGERARL</sequence>
<dbReference type="EMBL" id="CADCVV010000146">
    <property type="protein sequence ID" value="CAA9509439.1"/>
    <property type="molecule type" value="Genomic_DNA"/>
</dbReference>
<protein>
    <submittedName>
        <fullName evidence="2">Alanine dehydrogenase</fullName>
        <ecNumber evidence="2">1.4.1.1</ecNumber>
    </submittedName>
</protein>
<name>A0A6J4SZW4_9ACTN</name>
<feature type="non-terminal residue" evidence="2">
    <location>
        <position position="371"/>
    </location>
</feature>
<feature type="compositionally biased region" description="Basic and acidic residues" evidence="1">
    <location>
        <begin position="263"/>
        <end position="296"/>
    </location>
</feature>
<evidence type="ECO:0000256" key="1">
    <source>
        <dbReference type="SAM" id="MobiDB-lite"/>
    </source>
</evidence>
<feature type="compositionally biased region" description="Low complexity" evidence="1">
    <location>
        <begin position="320"/>
        <end position="342"/>
    </location>
</feature>
<keyword evidence="2" id="KW-0560">Oxidoreductase</keyword>
<organism evidence="2">
    <name type="scientific">uncultured Solirubrobacterales bacterium</name>
    <dbReference type="NCBI Taxonomy" id="768556"/>
    <lineage>
        <taxon>Bacteria</taxon>
        <taxon>Bacillati</taxon>
        <taxon>Actinomycetota</taxon>
        <taxon>Thermoleophilia</taxon>
        <taxon>Solirubrobacterales</taxon>
        <taxon>environmental samples</taxon>
    </lineage>
</organism>
<feature type="compositionally biased region" description="Basic and acidic residues" evidence="1">
    <location>
        <begin position="109"/>
        <end position="121"/>
    </location>
</feature>